<feature type="transmembrane region" description="Helical" evidence="14">
    <location>
        <begin position="6"/>
        <end position="24"/>
    </location>
</feature>
<keyword evidence="8" id="KW-0007">Acetylation</keyword>
<evidence type="ECO:0000256" key="5">
    <source>
        <dbReference type="ARBA" id="ARBA00022692"/>
    </source>
</evidence>
<evidence type="ECO:0000256" key="10">
    <source>
        <dbReference type="ARBA" id="ARBA00023128"/>
    </source>
</evidence>
<evidence type="ECO:0000256" key="14">
    <source>
        <dbReference type="SAM" id="Phobius"/>
    </source>
</evidence>
<dbReference type="InterPro" id="IPR001421">
    <property type="entry name" value="ATP8_metazoa"/>
</dbReference>
<comment type="similarity">
    <text evidence="2 13">Belongs to the ATPase protein 8 family.</text>
</comment>
<evidence type="ECO:0000256" key="7">
    <source>
        <dbReference type="ARBA" id="ARBA00022989"/>
    </source>
</evidence>
<geneLocation type="mitochondrion" evidence="15"/>
<evidence type="ECO:0000256" key="3">
    <source>
        <dbReference type="ARBA" id="ARBA00022448"/>
    </source>
</evidence>
<dbReference type="GO" id="GO:0015986">
    <property type="term" value="P:proton motive force-driven ATP synthesis"/>
    <property type="evidence" value="ECO:0007669"/>
    <property type="project" value="InterPro"/>
</dbReference>
<keyword evidence="6 13" id="KW-0375">Hydrogen ion transport</keyword>
<keyword evidence="5 13" id="KW-0812">Transmembrane</keyword>
<keyword evidence="10 13" id="KW-0496">Mitochondrion</keyword>
<dbReference type="PANTHER" id="PTHR13722:SF0">
    <property type="entry name" value="ATP SYNTHASE PROTEIN 8"/>
    <property type="match status" value="1"/>
</dbReference>
<evidence type="ECO:0000313" key="15">
    <source>
        <dbReference type="EMBL" id="AIG22945.1"/>
    </source>
</evidence>
<dbReference type="PANTHER" id="PTHR13722">
    <property type="entry name" value="ATP SYNTHASE PROTEIN 8"/>
    <property type="match status" value="1"/>
</dbReference>
<keyword evidence="4 13" id="KW-0138">CF(0)</keyword>
<protein>
    <recommendedName>
        <fullName evidence="13">ATP synthase complex subunit 8</fullName>
    </recommendedName>
</protein>
<dbReference type="AlphaFoldDB" id="A0A075R0G4"/>
<evidence type="ECO:0000256" key="4">
    <source>
        <dbReference type="ARBA" id="ARBA00022547"/>
    </source>
</evidence>
<sequence length="69" mass="8139">MPQLDTSTWFMTIALMILSLFCMYQSKMINQTMISIPPQQTKTTLSKQNYTEKQNERKSICPIHHPYNL</sequence>
<dbReference type="GO" id="GO:0031966">
    <property type="term" value="C:mitochondrial membrane"/>
    <property type="evidence" value="ECO:0007669"/>
    <property type="project" value="UniProtKB-SubCell"/>
</dbReference>
<comment type="subcellular location">
    <subcellularLocation>
        <location evidence="1 13">Mitochondrion membrane</location>
        <topology evidence="1 13">Single-pass membrane protein</topology>
    </subcellularLocation>
</comment>
<evidence type="ECO:0000256" key="1">
    <source>
        <dbReference type="ARBA" id="ARBA00004304"/>
    </source>
</evidence>
<dbReference type="Pfam" id="PF00895">
    <property type="entry name" value="ATP-synt_8"/>
    <property type="match status" value="1"/>
</dbReference>
<accession>A0A075R0G4</accession>
<evidence type="ECO:0000256" key="2">
    <source>
        <dbReference type="ARBA" id="ARBA00008892"/>
    </source>
</evidence>
<keyword evidence="11 14" id="KW-0472">Membrane</keyword>
<evidence type="ECO:0000256" key="8">
    <source>
        <dbReference type="ARBA" id="ARBA00022990"/>
    </source>
</evidence>
<evidence type="ECO:0000256" key="6">
    <source>
        <dbReference type="ARBA" id="ARBA00022781"/>
    </source>
</evidence>
<keyword evidence="7 14" id="KW-1133">Transmembrane helix</keyword>
<name>A0A075R0G4_BETPE</name>
<proteinExistence type="inferred from homology"/>
<keyword evidence="9 13" id="KW-0406">Ion transport</keyword>
<gene>
    <name evidence="15" type="primary">ATP8</name>
</gene>
<evidence type="ECO:0000256" key="11">
    <source>
        <dbReference type="ARBA" id="ARBA00023136"/>
    </source>
</evidence>
<dbReference type="GO" id="GO:0015078">
    <property type="term" value="F:proton transmembrane transporter activity"/>
    <property type="evidence" value="ECO:0007669"/>
    <property type="project" value="InterPro"/>
</dbReference>
<dbReference type="InterPro" id="IPR039017">
    <property type="entry name" value="ATP8_mammal"/>
</dbReference>
<evidence type="ECO:0000256" key="9">
    <source>
        <dbReference type="ARBA" id="ARBA00023065"/>
    </source>
</evidence>
<keyword evidence="12" id="KW-0066">ATP synthesis</keyword>
<evidence type="ECO:0000256" key="13">
    <source>
        <dbReference type="RuleBase" id="RU003661"/>
    </source>
</evidence>
<reference evidence="15" key="1">
    <citation type="journal article" date="2014" name="Mol. Biol. Evol.">
        <title>Molecular phylogeny, biogeography, and habitat preference evolution of marsupials.</title>
        <authorList>
            <person name="Mitchell K.J."/>
            <person name="Pratt R.C."/>
            <person name="Watson L.N."/>
            <person name="Gibb G.C."/>
            <person name="Llamas B."/>
            <person name="Kasper M."/>
            <person name="Edson J."/>
            <person name="Hopwood B."/>
            <person name="Male D."/>
            <person name="Armstrong K."/>
            <person name="Meyer M."/>
            <person name="Hofreiter M."/>
            <person name="Austin J."/>
            <person name="Donnellan S.C."/>
            <person name="Lee M.S.Y."/>
            <person name="Phillips M.J."/>
            <person name="Cooper A."/>
        </authorList>
    </citation>
    <scope>NUCLEOTIDE SEQUENCE</scope>
</reference>
<evidence type="ECO:0000256" key="12">
    <source>
        <dbReference type="ARBA" id="ARBA00023310"/>
    </source>
</evidence>
<organism evidence="15">
    <name type="scientific">Bettongia penicillata</name>
    <name type="common">Brush-tailed bettong</name>
    <dbReference type="NCBI Taxonomy" id="69259"/>
    <lineage>
        <taxon>Eukaryota</taxon>
        <taxon>Metazoa</taxon>
        <taxon>Chordata</taxon>
        <taxon>Craniata</taxon>
        <taxon>Vertebrata</taxon>
        <taxon>Euteleostomi</taxon>
        <taxon>Mammalia</taxon>
        <taxon>Metatheria</taxon>
        <taxon>Diprotodontia</taxon>
        <taxon>Potoroidae</taxon>
        <taxon>Bettongia</taxon>
    </lineage>
</organism>
<keyword evidence="3 13" id="KW-0813">Transport</keyword>
<dbReference type="EMBL" id="KJ868102">
    <property type="protein sequence ID" value="AIG22945.1"/>
    <property type="molecule type" value="Genomic_DNA"/>
</dbReference>
<dbReference type="GO" id="GO:0045259">
    <property type="term" value="C:proton-transporting ATP synthase complex"/>
    <property type="evidence" value="ECO:0007669"/>
    <property type="project" value="UniProtKB-KW"/>
</dbReference>